<evidence type="ECO:0000256" key="2">
    <source>
        <dbReference type="ARBA" id="ARBA00023125"/>
    </source>
</evidence>
<dbReference type="SUPFAM" id="SSF51215">
    <property type="entry name" value="Regulatory protein AraC"/>
    <property type="match status" value="1"/>
</dbReference>
<dbReference type="InterPro" id="IPR009057">
    <property type="entry name" value="Homeodomain-like_sf"/>
</dbReference>
<gene>
    <name evidence="5" type="ORF">K4G66_08460</name>
</gene>
<protein>
    <submittedName>
        <fullName evidence="5">AraC family transcriptional regulator</fullName>
    </submittedName>
</protein>
<dbReference type="InterPro" id="IPR018060">
    <property type="entry name" value="HTH_AraC"/>
</dbReference>
<keyword evidence="3" id="KW-0804">Transcription</keyword>
<dbReference type="CDD" id="cd06986">
    <property type="entry name" value="cupin_MmsR-like_N"/>
    <property type="match status" value="1"/>
</dbReference>
<dbReference type="InterPro" id="IPR018062">
    <property type="entry name" value="HTH_AraC-typ_CS"/>
</dbReference>
<sequence length="295" mass="34370">MIAKNKKDGFLGEQSIVLPSSVSQQIKSDPLMQDLYITDIGFYPHARFHFRKRIRGSAEHILIYVTNGSGEVNIGKETYVLQRNDYIIIPKNSSHHYHADEKDAWTIYWVHFNGAKADLLKNYFGKRITLPAHHTVQEDYRINLFKDLIHTLSMGYVKSHLEYANLGFHQLLASFLYPGQFMHYQQVQDTDIISKSISFMRGHVGEALSLQQLARQSGLSVAHYSKLFTQKTGFSPIDHFIQLKIQYACQLLDISQLYVKEIAHRVGYQDPYYFSRIFKKVMQMSPQEYRKRDKP</sequence>
<reference evidence="5" key="1">
    <citation type="journal article" date="2023" name="Comput. Struct. Biotechnol. J.">
        <title>Discovery of a novel marine Bacteroidetes with a rich repertoire of carbohydrate-active enzymes.</title>
        <authorList>
            <person name="Chen B."/>
            <person name="Liu G."/>
            <person name="Chen Q."/>
            <person name="Wang H."/>
            <person name="Liu L."/>
            <person name="Tang K."/>
        </authorList>
    </citation>
    <scope>NUCLEOTIDE SEQUENCE</scope>
    <source>
        <strain evidence="5">TK19036</strain>
    </source>
</reference>
<dbReference type="PRINTS" id="PR00032">
    <property type="entry name" value="HTHARAC"/>
</dbReference>
<dbReference type="PROSITE" id="PS01124">
    <property type="entry name" value="HTH_ARAC_FAMILY_2"/>
    <property type="match status" value="1"/>
</dbReference>
<dbReference type="Pfam" id="PF02311">
    <property type="entry name" value="AraC_binding"/>
    <property type="match status" value="1"/>
</dbReference>
<name>A0AA49GRU0_9BACT</name>
<evidence type="ECO:0000256" key="3">
    <source>
        <dbReference type="ARBA" id="ARBA00023163"/>
    </source>
</evidence>
<dbReference type="InterPro" id="IPR003313">
    <property type="entry name" value="AraC-bd"/>
</dbReference>
<feature type="domain" description="HTH araC/xylS-type" evidence="4">
    <location>
        <begin position="194"/>
        <end position="292"/>
    </location>
</feature>
<dbReference type="GO" id="GO:0043565">
    <property type="term" value="F:sequence-specific DNA binding"/>
    <property type="evidence" value="ECO:0007669"/>
    <property type="project" value="InterPro"/>
</dbReference>
<dbReference type="SUPFAM" id="SSF46689">
    <property type="entry name" value="Homeodomain-like"/>
    <property type="match status" value="2"/>
</dbReference>
<dbReference type="PROSITE" id="PS00041">
    <property type="entry name" value="HTH_ARAC_FAMILY_1"/>
    <property type="match status" value="1"/>
</dbReference>
<dbReference type="InterPro" id="IPR020449">
    <property type="entry name" value="Tscrpt_reg_AraC-type_HTH"/>
</dbReference>
<evidence type="ECO:0000313" key="5">
    <source>
        <dbReference type="EMBL" id="WKN38734.1"/>
    </source>
</evidence>
<keyword evidence="2" id="KW-0238">DNA-binding</keyword>
<dbReference type="GO" id="GO:0003700">
    <property type="term" value="F:DNA-binding transcription factor activity"/>
    <property type="evidence" value="ECO:0007669"/>
    <property type="project" value="InterPro"/>
</dbReference>
<dbReference type="Gene3D" id="1.10.10.60">
    <property type="entry name" value="Homeodomain-like"/>
    <property type="match status" value="2"/>
</dbReference>
<dbReference type="InterPro" id="IPR037923">
    <property type="entry name" value="HTH-like"/>
</dbReference>
<organism evidence="5">
    <name type="scientific">Roseihalotalea indica</name>
    <dbReference type="NCBI Taxonomy" id="2867963"/>
    <lineage>
        <taxon>Bacteria</taxon>
        <taxon>Pseudomonadati</taxon>
        <taxon>Bacteroidota</taxon>
        <taxon>Cytophagia</taxon>
        <taxon>Cytophagales</taxon>
        <taxon>Catalimonadaceae</taxon>
        <taxon>Roseihalotalea</taxon>
    </lineage>
</organism>
<accession>A0AA49GRU0</accession>
<reference evidence="5" key="2">
    <citation type="journal article" date="2024" name="Antonie Van Leeuwenhoek">
        <title>Roseihalotalea indica gen. nov., sp. nov., a halophilic Bacteroidetes from mesopelagic Southwest Indian Ocean with higher carbohydrate metabolic potential.</title>
        <authorList>
            <person name="Chen B."/>
            <person name="Zhang M."/>
            <person name="Lin D."/>
            <person name="Ye J."/>
            <person name="Tang K."/>
        </authorList>
    </citation>
    <scope>NUCLEOTIDE SEQUENCE</scope>
    <source>
        <strain evidence="5">TK19036</strain>
    </source>
</reference>
<evidence type="ECO:0000256" key="1">
    <source>
        <dbReference type="ARBA" id="ARBA00023015"/>
    </source>
</evidence>
<dbReference type="Gene3D" id="2.60.120.280">
    <property type="entry name" value="Regulatory protein AraC"/>
    <property type="match status" value="1"/>
</dbReference>
<dbReference type="PANTHER" id="PTHR43280:SF30">
    <property type="entry name" value="MMSAB OPERON REGULATORY PROTEIN"/>
    <property type="match status" value="1"/>
</dbReference>
<evidence type="ECO:0000259" key="4">
    <source>
        <dbReference type="PROSITE" id="PS01124"/>
    </source>
</evidence>
<keyword evidence="1" id="KW-0805">Transcription regulation</keyword>
<dbReference type="Pfam" id="PF12833">
    <property type="entry name" value="HTH_18"/>
    <property type="match status" value="1"/>
</dbReference>
<proteinExistence type="predicted"/>
<dbReference type="AlphaFoldDB" id="A0AA49GRU0"/>
<dbReference type="EMBL" id="CP120682">
    <property type="protein sequence ID" value="WKN38734.1"/>
    <property type="molecule type" value="Genomic_DNA"/>
</dbReference>
<dbReference type="SMART" id="SM00342">
    <property type="entry name" value="HTH_ARAC"/>
    <property type="match status" value="1"/>
</dbReference>
<dbReference type="PANTHER" id="PTHR43280">
    <property type="entry name" value="ARAC-FAMILY TRANSCRIPTIONAL REGULATOR"/>
    <property type="match status" value="1"/>
</dbReference>